<organism evidence="1 2">
    <name type="scientific">Dibothriocephalus latus</name>
    <name type="common">Fish tapeworm</name>
    <name type="synonym">Diphyllobothrium latum</name>
    <dbReference type="NCBI Taxonomy" id="60516"/>
    <lineage>
        <taxon>Eukaryota</taxon>
        <taxon>Metazoa</taxon>
        <taxon>Spiralia</taxon>
        <taxon>Lophotrochozoa</taxon>
        <taxon>Platyhelminthes</taxon>
        <taxon>Cestoda</taxon>
        <taxon>Eucestoda</taxon>
        <taxon>Diphyllobothriidea</taxon>
        <taxon>Diphyllobothriidae</taxon>
        <taxon>Dibothriocephalus</taxon>
    </lineage>
</organism>
<keyword evidence="2" id="KW-1185">Reference proteome</keyword>
<name>A0A3P7NV39_DIBLA</name>
<protein>
    <submittedName>
        <fullName evidence="1">Uncharacterized protein</fullName>
    </submittedName>
</protein>
<dbReference type="OrthoDB" id="6265340at2759"/>
<dbReference type="AlphaFoldDB" id="A0A3P7NV39"/>
<sequence length="191" mass="21139">MPEPANTTNSRSELSSNIIPYTYPFSFIRSPLNNPNDFSLLPLGPRRHTIRVKGDNLIHICRVLYQLSKDPKNDKLFADDEELCGRMVCLLSELRLSAVQTSVEQDDLERECSRVELSAHLEALLYLTGALKFLTASPATGDIFCQETTARALMVIHADLEADSAEMDARISLSGASQAPHSMVSCNELAK</sequence>
<reference evidence="1 2" key="1">
    <citation type="submission" date="2018-11" db="EMBL/GenBank/DDBJ databases">
        <authorList>
            <consortium name="Pathogen Informatics"/>
        </authorList>
    </citation>
    <scope>NUCLEOTIDE SEQUENCE [LARGE SCALE GENOMIC DNA]</scope>
</reference>
<dbReference type="Proteomes" id="UP000281553">
    <property type="component" value="Unassembled WGS sequence"/>
</dbReference>
<dbReference type="EMBL" id="UYRU01096959">
    <property type="protein sequence ID" value="VDN39878.1"/>
    <property type="molecule type" value="Genomic_DNA"/>
</dbReference>
<gene>
    <name evidence="1" type="ORF">DILT_LOCUS18047</name>
</gene>
<evidence type="ECO:0000313" key="1">
    <source>
        <dbReference type="EMBL" id="VDN39878.1"/>
    </source>
</evidence>
<proteinExistence type="predicted"/>
<feature type="non-terminal residue" evidence="1">
    <location>
        <position position="191"/>
    </location>
</feature>
<evidence type="ECO:0000313" key="2">
    <source>
        <dbReference type="Proteomes" id="UP000281553"/>
    </source>
</evidence>
<accession>A0A3P7NV39</accession>